<sequence>MATLSGLSFIFIIMSADITAVTLVDRGYEGIYIVINQGVEENPKLLSRIKEIFTEGSRQLFESTQNRAYFRKITIVIPKTWTVNDNYKETFILPQTETVVVDNPNHHGNKPYVHRVQGCGSSGFFLHLTPDLILADNMPDGSTWGNIIAREWSYLRWGLFSENAMDDGPQFYLHNGTWEHVTQGMKGRALLKKNSMTCDLSSTSIYSPTDCIFCPDANQTAEKSNPFVEFFSDKDHESVEKALRQNVLAPNEQNIRCDYRSAWEVMRDHDDFKQKVNDPGFGDTETEPVFNILQFGGPSYMTVYVGRFSKTNSAYGSFYVGSGDKEQLYMIIYADTGEPIRAKIRGPSGYTININGSKILYLPIEGIKQEGVYHFFVELDVIDDFKVYVRCNKVKNGYQPVTIHGWLSHDIINYQKKIDLKVFVFVKKAQFPIANADVVAVLEKPDTMAITFKLYDNGLGTDLMKDDGIYTGNIFMYYLSGDGTYRVKFIVTGDRNTKLIKYTPEKLSRCSGESQSVVYETIANFQRATDERFIYVFNFKDPVRPELNDTNDKVKEIRTMMVLDDVNAHITPLTTEKMIEIIDNIPPSKISNFYQVSYEESEGIRRCFRFRWTAVGNDGDLGQASRYNIRYSTQAFDLLTNFDKCTALKNNTMVPKIAGDTEELFVIGDVDNTNSLKESFIAINSVDRAGNAAMISNIAIIPHTVNLTIVPLDRKCVEREPPPRITDLKIHNETYVQVKDGMITACFELTWTAVGDEGYHDRAYAYEILYSEEVTNLVIFHRTNPIRNTIVPLEAGGKETIVISGILGLNYTSRRLYITVRTVSKRRIYSDVSNYVDIPLVINLTVTTKTTTCKLPDSSVESISTKDIIIAICSLMLPLGLIAHCLRN</sequence>
<dbReference type="EMBL" id="JAEAOA010000333">
    <property type="protein sequence ID" value="KAK3585653.1"/>
    <property type="molecule type" value="Genomic_DNA"/>
</dbReference>
<keyword evidence="4" id="KW-1185">Reference proteome</keyword>
<feature type="signal peptide" evidence="1">
    <location>
        <begin position="1"/>
        <end position="20"/>
    </location>
</feature>
<dbReference type="AlphaFoldDB" id="A0AAE0S602"/>
<evidence type="ECO:0000256" key="1">
    <source>
        <dbReference type="SAM" id="SignalP"/>
    </source>
</evidence>
<dbReference type="Pfam" id="PF08434">
    <property type="entry name" value="CLCA"/>
    <property type="match status" value="1"/>
</dbReference>
<protein>
    <recommendedName>
        <fullName evidence="2">Calcium-activated chloride channel N-terminal domain-containing protein</fullName>
    </recommendedName>
</protein>
<proteinExistence type="predicted"/>
<organism evidence="3 4">
    <name type="scientific">Potamilus streckersoni</name>
    <dbReference type="NCBI Taxonomy" id="2493646"/>
    <lineage>
        <taxon>Eukaryota</taxon>
        <taxon>Metazoa</taxon>
        <taxon>Spiralia</taxon>
        <taxon>Lophotrochozoa</taxon>
        <taxon>Mollusca</taxon>
        <taxon>Bivalvia</taxon>
        <taxon>Autobranchia</taxon>
        <taxon>Heteroconchia</taxon>
        <taxon>Palaeoheterodonta</taxon>
        <taxon>Unionida</taxon>
        <taxon>Unionoidea</taxon>
        <taxon>Unionidae</taxon>
        <taxon>Ambleminae</taxon>
        <taxon>Lampsilini</taxon>
        <taxon>Potamilus</taxon>
    </lineage>
</organism>
<evidence type="ECO:0000259" key="2">
    <source>
        <dbReference type="Pfam" id="PF08434"/>
    </source>
</evidence>
<feature type="chain" id="PRO_5042244593" description="Calcium-activated chloride channel N-terminal domain-containing protein" evidence="1">
    <location>
        <begin position="21"/>
        <end position="888"/>
    </location>
</feature>
<reference evidence="3" key="3">
    <citation type="submission" date="2023-05" db="EMBL/GenBank/DDBJ databases">
        <authorList>
            <person name="Smith C.H."/>
        </authorList>
    </citation>
    <scope>NUCLEOTIDE SEQUENCE</scope>
    <source>
        <strain evidence="3">CHS0354</strain>
        <tissue evidence="3">Mantle</tissue>
    </source>
</reference>
<dbReference type="Proteomes" id="UP001195483">
    <property type="component" value="Unassembled WGS sequence"/>
</dbReference>
<keyword evidence="1" id="KW-0732">Signal</keyword>
<feature type="domain" description="Calcium-activated chloride channel N-terminal" evidence="2">
    <location>
        <begin position="21"/>
        <end position="275"/>
    </location>
</feature>
<evidence type="ECO:0000313" key="4">
    <source>
        <dbReference type="Proteomes" id="UP001195483"/>
    </source>
</evidence>
<gene>
    <name evidence="3" type="ORF">CHS0354_004576</name>
</gene>
<reference evidence="3" key="1">
    <citation type="journal article" date="2021" name="Genome Biol. Evol.">
        <title>A High-Quality Reference Genome for a Parasitic Bivalve with Doubly Uniparental Inheritance (Bivalvia: Unionida).</title>
        <authorList>
            <person name="Smith C.H."/>
        </authorList>
    </citation>
    <scope>NUCLEOTIDE SEQUENCE</scope>
    <source>
        <strain evidence="3">CHS0354</strain>
    </source>
</reference>
<name>A0AAE0S602_9BIVA</name>
<accession>A0AAE0S602</accession>
<comment type="caution">
    <text evidence="3">The sequence shown here is derived from an EMBL/GenBank/DDBJ whole genome shotgun (WGS) entry which is preliminary data.</text>
</comment>
<evidence type="ECO:0000313" key="3">
    <source>
        <dbReference type="EMBL" id="KAK3585653.1"/>
    </source>
</evidence>
<dbReference type="InterPro" id="IPR013642">
    <property type="entry name" value="CLCA_N"/>
</dbReference>
<reference evidence="3" key="2">
    <citation type="journal article" date="2021" name="Genome Biol. Evol.">
        <title>Developing a high-quality reference genome for a parasitic bivalve with doubly uniparental inheritance (Bivalvia: Unionida).</title>
        <authorList>
            <person name="Smith C.H."/>
        </authorList>
    </citation>
    <scope>NUCLEOTIDE SEQUENCE</scope>
    <source>
        <strain evidence="3">CHS0354</strain>
        <tissue evidence="3">Mantle</tissue>
    </source>
</reference>